<proteinExistence type="predicted"/>
<accession>A0A7S0U6L6</accession>
<gene>
    <name evidence="1" type="ORF">HAND1043_LOCUS18754</name>
</gene>
<dbReference type="EMBL" id="HBFK01030863">
    <property type="protein sequence ID" value="CAD8752248.1"/>
    <property type="molecule type" value="Transcribed_RNA"/>
</dbReference>
<reference evidence="1" key="1">
    <citation type="submission" date="2021-01" db="EMBL/GenBank/DDBJ databases">
        <authorList>
            <person name="Corre E."/>
            <person name="Pelletier E."/>
            <person name="Niang G."/>
            <person name="Scheremetjew M."/>
            <person name="Finn R."/>
            <person name="Kale V."/>
            <person name="Holt S."/>
            <person name="Cochrane G."/>
            <person name="Meng A."/>
            <person name="Brown T."/>
            <person name="Cohen L."/>
        </authorList>
    </citation>
    <scope>NUCLEOTIDE SEQUENCE</scope>
    <source>
        <strain evidence="1">CCMP441</strain>
    </source>
</reference>
<protein>
    <submittedName>
        <fullName evidence="1">Uncharacterized protein</fullName>
    </submittedName>
</protein>
<dbReference type="AlphaFoldDB" id="A0A7S0U6L6"/>
<organism evidence="1">
    <name type="scientific">Hemiselmis andersenii</name>
    <name type="common">Cryptophyte alga</name>
    <dbReference type="NCBI Taxonomy" id="464988"/>
    <lineage>
        <taxon>Eukaryota</taxon>
        <taxon>Cryptophyceae</taxon>
        <taxon>Cryptomonadales</taxon>
        <taxon>Hemiselmidaceae</taxon>
        <taxon>Hemiselmis</taxon>
    </lineage>
</organism>
<evidence type="ECO:0000313" key="1">
    <source>
        <dbReference type="EMBL" id="CAD8752248.1"/>
    </source>
</evidence>
<sequence>MNTARDREIANVFGMYEAVCEGRKDARFIPSERVADFFAQIGTPMREQEVKDLVLELGDGEDGILYHLTVEHLSGGGGGITDQMIDAVFVDIDKEDGEGSSKYDNVVSEDEVCAKLAGANPFFGADGPMGGAEQLTDWLDYTIASHKIQVTVAEDGSRCFTPHTFRLLMRLGTALL</sequence>
<name>A0A7S0U6L6_HEMAN</name>